<dbReference type="GO" id="GO:0005768">
    <property type="term" value="C:endosome"/>
    <property type="evidence" value="ECO:0007669"/>
    <property type="project" value="TreeGrafter"/>
</dbReference>
<feature type="domain" description="JAB1/MPN/MOV34 metalloenzyme" evidence="1">
    <location>
        <begin position="4"/>
        <end position="72"/>
    </location>
</feature>
<dbReference type="SUPFAM" id="SSF102712">
    <property type="entry name" value="JAB1/MPN domain"/>
    <property type="match status" value="1"/>
</dbReference>
<dbReference type="MEROPS" id="M67.A04"/>
<dbReference type="Pfam" id="PF01398">
    <property type="entry name" value="JAB"/>
    <property type="match status" value="1"/>
</dbReference>
<dbReference type="PANTHER" id="PTHR12947">
    <property type="entry name" value="AMSH-LIKE PROTEASE"/>
    <property type="match status" value="1"/>
</dbReference>
<dbReference type="GO" id="GO:0008237">
    <property type="term" value="F:metallopeptidase activity"/>
    <property type="evidence" value="ECO:0007669"/>
    <property type="project" value="InterPro"/>
</dbReference>
<dbReference type="InterPro" id="IPR000555">
    <property type="entry name" value="JAMM/MPN+_dom"/>
</dbReference>
<reference evidence="2" key="2">
    <citation type="journal article" date="2015" name="Data Brief">
        <title>Shoot transcriptome of the giant reed, Arundo donax.</title>
        <authorList>
            <person name="Barrero R.A."/>
            <person name="Guerrero F.D."/>
            <person name="Moolhuijzen P."/>
            <person name="Goolsby J.A."/>
            <person name="Tidwell J."/>
            <person name="Bellgard S.E."/>
            <person name="Bellgard M.I."/>
        </authorList>
    </citation>
    <scope>NUCLEOTIDE SEQUENCE</scope>
    <source>
        <tissue evidence="2">Shoot tissue taken approximately 20 cm above the soil surface</tissue>
    </source>
</reference>
<dbReference type="EMBL" id="GBRH01211141">
    <property type="protein sequence ID" value="JAD86754.1"/>
    <property type="molecule type" value="Transcribed_RNA"/>
</dbReference>
<dbReference type="GO" id="GO:0016020">
    <property type="term" value="C:membrane"/>
    <property type="evidence" value="ECO:0007669"/>
    <property type="project" value="TreeGrafter"/>
</dbReference>
<organism evidence="2">
    <name type="scientific">Arundo donax</name>
    <name type="common">Giant reed</name>
    <name type="synonym">Donax arundinaceus</name>
    <dbReference type="NCBI Taxonomy" id="35708"/>
    <lineage>
        <taxon>Eukaryota</taxon>
        <taxon>Viridiplantae</taxon>
        <taxon>Streptophyta</taxon>
        <taxon>Embryophyta</taxon>
        <taxon>Tracheophyta</taxon>
        <taxon>Spermatophyta</taxon>
        <taxon>Magnoliopsida</taxon>
        <taxon>Liliopsida</taxon>
        <taxon>Poales</taxon>
        <taxon>Poaceae</taxon>
        <taxon>PACMAD clade</taxon>
        <taxon>Arundinoideae</taxon>
        <taxon>Arundineae</taxon>
        <taxon>Arundo</taxon>
    </lineage>
</organism>
<proteinExistence type="predicted"/>
<dbReference type="AlphaFoldDB" id="A0A0A9DDV3"/>
<protein>
    <submittedName>
        <fullName evidence="2">Mov34/MPN/PAD-1 family protein</fullName>
    </submittedName>
</protein>
<evidence type="ECO:0000259" key="1">
    <source>
        <dbReference type="Pfam" id="PF01398"/>
    </source>
</evidence>
<dbReference type="PANTHER" id="PTHR12947:SF18">
    <property type="entry name" value="AMSH-LIKE UBIQUITIN THIOESTERASE 3"/>
    <property type="match status" value="1"/>
</dbReference>
<accession>A0A0A9DDV3</accession>
<dbReference type="GO" id="GO:0071108">
    <property type="term" value="P:protein K48-linked deubiquitination"/>
    <property type="evidence" value="ECO:0007669"/>
    <property type="project" value="TreeGrafter"/>
</dbReference>
<name>A0A0A9DDV3_ARUDO</name>
<reference evidence="2" key="1">
    <citation type="submission" date="2014-09" db="EMBL/GenBank/DDBJ databases">
        <authorList>
            <person name="Magalhaes I.L.F."/>
            <person name="Oliveira U."/>
            <person name="Santos F.R."/>
            <person name="Vidigal T.H.D.A."/>
            <person name="Brescovit A.D."/>
            <person name="Santos A.J."/>
        </authorList>
    </citation>
    <scope>NUCLEOTIDE SEQUENCE</scope>
    <source>
        <tissue evidence="2">Shoot tissue taken approximately 20 cm above the soil surface</tissue>
    </source>
</reference>
<dbReference type="Gene3D" id="3.40.140.10">
    <property type="entry name" value="Cytidine Deaminase, domain 2"/>
    <property type="match status" value="1"/>
</dbReference>
<sequence length="131" mass="14933">MECFLRVAEANTVKNLETCGILAGTLKKRTFYVTTLIIPKQKSTSDSCQATNEEEIFEIQDKGSLLSLGWIHISTLRLVTFFFGLIRSRSYMCLFGLQVSSFFCAVFSLYTEGSHLRKTLRLILHFFSLLT</sequence>
<evidence type="ECO:0000313" key="2">
    <source>
        <dbReference type="EMBL" id="JAD86754.1"/>
    </source>
</evidence>
<dbReference type="GO" id="GO:0070536">
    <property type="term" value="P:protein K63-linked deubiquitination"/>
    <property type="evidence" value="ECO:0007669"/>
    <property type="project" value="TreeGrafter"/>
</dbReference>